<evidence type="ECO:0000256" key="1">
    <source>
        <dbReference type="SAM" id="MobiDB-lite"/>
    </source>
</evidence>
<accession>H6SK99</accession>
<reference evidence="2 3" key="1">
    <citation type="submission" date="2012-02" db="EMBL/GenBank/DDBJ databases">
        <title>Shotgun genome sequence of Phaeospirillum photometricum DSM 122.</title>
        <authorList>
            <person name="Duquesne K."/>
            <person name="Sturgis J."/>
        </authorList>
    </citation>
    <scope>NUCLEOTIDE SEQUENCE [LARGE SCALE GENOMIC DNA]</scope>
    <source>
        <strain evidence="3">DSM122</strain>
    </source>
</reference>
<dbReference type="Proteomes" id="UP000033220">
    <property type="component" value="Chromosome DSM 122"/>
</dbReference>
<feature type="region of interest" description="Disordered" evidence="1">
    <location>
        <begin position="1"/>
        <end position="21"/>
    </location>
</feature>
<dbReference type="eggNOG" id="ENOG5033GSD">
    <property type="taxonomic scope" value="Bacteria"/>
</dbReference>
<gene>
    <name evidence="2" type="ORF">RSPPHO_01788</name>
</gene>
<evidence type="ECO:0000313" key="2">
    <source>
        <dbReference type="EMBL" id="CCG08414.1"/>
    </source>
</evidence>
<dbReference type="OrthoDB" id="8446311at2"/>
<organism evidence="2 3">
    <name type="scientific">Pararhodospirillum photometricum DSM 122</name>
    <dbReference type="NCBI Taxonomy" id="1150469"/>
    <lineage>
        <taxon>Bacteria</taxon>
        <taxon>Pseudomonadati</taxon>
        <taxon>Pseudomonadota</taxon>
        <taxon>Alphaproteobacteria</taxon>
        <taxon>Rhodospirillales</taxon>
        <taxon>Rhodospirillaceae</taxon>
        <taxon>Pararhodospirillum</taxon>
    </lineage>
</organism>
<protein>
    <submittedName>
        <fullName evidence="2">Uncharacterized protein</fullName>
    </submittedName>
</protein>
<proteinExistence type="predicted"/>
<dbReference type="EMBL" id="HE663493">
    <property type="protein sequence ID" value="CCG08414.1"/>
    <property type="molecule type" value="Genomic_DNA"/>
</dbReference>
<keyword evidence="3" id="KW-1185">Reference proteome</keyword>
<dbReference type="AlphaFoldDB" id="H6SK99"/>
<dbReference type="PATRIC" id="fig|1150469.3.peg.2017"/>
<evidence type="ECO:0000313" key="3">
    <source>
        <dbReference type="Proteomes" id="UP000033220"/>
    </source>
</evidence>
<dbReference type="RefSeq" id="WP_014415050.1">
    <property type="nucleotide sequence ID" value="NC_017059.1"/>
</dbReference>
<dbReference type="KEGG" id="rpm:RSPPHO_01788"/>
<name>H6SK99_PARPM</name>
<sequence length="150" mass="16428">MSFLDSLFGASPSPAPPPAPLDPFWKRNANLKYVPLMALASRPQPLRGRAGVFVLWIIGTRPAWVACGPSTDLEETVLRLADTPSIQEWERRGSLVFTWAPIVADKRDGVTAYLRTTLPFKGLSDTLDRALGIDPEKIRRASPVPVLPPG</sequence>
<dbReference type="HOGENOM" id="CLU_1785404_0_0_5"/>